<sequence length="238" mass="26055">MMAYRQLRPCATPTATARLNRVTEPIQKIRSRITESAWHRSRCAISPCTGSTTTTSGNVCTRASPGEVLAVSTDLVEPVFSTFQLFFLLPFPLMVFLPQNDVTKAIMQSPVVPTVAALLFLTELVTGTVVDYSTTETGAFDAEAWQTDASMLLTEAVKSTSAMREFALSRQHYVGQDWLHVCSWDLIGAVVIYRDGLEKSVTTRHSVLLCQVLGPVGWISHALTTSLTRALRGEARGS</sequence>
<dbReference type="PANTHER" id="PTHR34543">
    <property type="entry name" value="PROTEIN ABA DEFICIENT 4, CHLOROPLASTIC"/>
    <property type="match status" value="1"/>
</dbReference>
<gene>
    <name evidence="1" type="ORF">PPROV_000982700</name>
</gene>
<evidence type="ECO:0000313" key="1">
    <source>
        <dbReference type="EMBL" id="GHP11097.1"/>
    </source>
</evidence>
<organism evidence="1 2">
    <name type="scientific">Pycnococcus provasolii</name>
    <dbReference type="NCBI Taxonomy" id="41880"/>
    <lineage>
        <taxon>Eukaryota</taxon>
        <taxon>Viridiplantae</taxon>
        <taxon>Chlorophyta</taxon>
        <taxon>Pseudoscourfieldiophyceae</taxon>
        <taxon>Pseudoscourfieldiales</taxon>
        <taxon>Pycnococcaceae</taxon>
        <taxon>Pycnococcus</taxon>
    </lineage>
</organism>
<evidence type="ECO:0000313" key="2">
    <source>
        <dbReference type="Proteomes" id="UP000660262"/>
    </source>
</evidence>
<dbReference type="OrthoDB" id="196782at2759"/>
<dbReference type="InterPro" id="IPR025461">
    <property type="entry name" value="ABA4-like"/>
</dbReference>
<protein>
    <submittedName>
        <fullName evidence="1">Uncharacterized protein</fullName>
    </submittedName>
</protein>
<dbReference type="PANTHER" id="PTHR34543:SF1">
    <property type="entry name" value="PROTEIN ABA DEFICIENT 4, CHLOROPLASTIC"/>
    <property type="match status" value="1"/>
</dbReference>
<accession>A0A830I1R5</accession>
<reference evidence="1" key="1">
    <citation type="submission" date="2020-10" db="EMBL/GenBank/DDBJ databases">
        <title>Unveiling of a novel bifunctional photoreceptor, Dualchrome1, isolated from a cosmopolitan green alga.</title>
        <authorList>
            <person name="Suzuki S."/>
            <person name="Kawachi M."/>
        </authorList>
    </citation>
    <scope>NUCLEOTIDE SEQUENCE</scope>
    <source>
        <strain evidence="1">NIES 2893</strain>
    </source>
</reference>
<dbReference type="Pfam" id="PF14108">
    <property type="entry name" value="ABA4-like"/>
    <property type="match status" value="1"/>
</dbReference>
<proteinExistence type="predicted"/>
<comment type="caution">
    <text evidence="1">The sequence shown here is derived from an EMBL/GenBank/DDBJ whole genome shotgun (WGS) entry which is preliminary data.</text>
</comment>
<keyword evidence="2" id="KW-1185">Reference proteome</keyword>
<dbReference type="Proteomes" id="UP000660262">
    <property type="component" value="Unassembled WGS sequence"/>
</dbReference>
<dbReference type="EMBL" id="BNJQ01000032">
    <property type="protein sequence ID" value="GHP11097.1"/>
    <property type="molecule type" value="Genomic_DNA"/>
</dbReference>
<dbReference type="AlphaFoldDB" id="A0A830I1R5"/>
<name>A0A830I1R5_9CHLO</name>